<feature type="domain" description="HTH cro/C1-type" evidence="4">
    <location>
        <begin position="12"/>
        <end position="66"/>
    </location>
</feature>
<dbReference type="Pfam" id="PF13560">
    <property type="entry name" value="HTH_31"/>
    <property type="match status" value="1"/>
</dbReference>
<sequence length="950" mass="103785">MSEALAQLAARLRLLRMEKKLTYVALERRSGLGHTTVSQALNGRKVPTEATLVSLAKALGADAGALMVLRDRAAAEAAPVAARQPSDEDAAFEERYHDYIVERHSRLTIVGLDLQGPQAACWPLDTAYLSLELAVRRDGPEAFEGHGPGTVVERAEQALAGRQRTLVRGLAGSGKTTLLQWLAVIAARGNPPEPLAHLRGLIPFVLPLRTLDLQSALPSSHRFLEATRSALASSQPLGWADRVLAAGRGLILVDGIDEVPGHRREQTREWLRDLLAAYPRSHFMVTTRPSAVPERWLDGSGFTELTVRPMNRKDVFVFARRWHAAAGAGSALEDRFKDAVRAQPALAQLATTPLMCALMCALHRDRHGHLPRSRTELYEAALAMLLVRRDDERGIEAPEGISLTYPEAVQLLQRLAYWLIRNGQAAMDVRDALTVMQEALPSMASVARQGNPEQVLRHLLTRSGLLRQPSADTIDFVHRTFQDYLGAKAAVEARDLGVLAGHAHDDQWEDVIRMAVAHARPAERATLLRRVIARGDRTAKHGTRLHLLAMACLEQATELDPEVRAAVEQRGAALLPPRSSREAEQLARVGPVVLGLLPGPEGLEEDEAVAVVETASAVGGDAALALLKRYRMVPGVARFLADARSSFDAREFAEEILEHLPANCRVVVRDHDALHLLPRLPQKSWIGFAGDFSADEMVHATTPAEVQRLEIFSNTRLDELDFLRQFDALQELILSSTPLVQDLGPLDGSALKHLRLWHPAGRLLGTLSELPALERLSLNPPFQHFEAGLLPRLPALRGLHITSSSLADGPQFRGISELTGLTSLTVPAWGIPEPAREELTALPSLSALDILDQDALRLEASPPLPAIRQLTLTWPRGLTSVEPIVKVFPGLQELEIIYYEAATKPSGATLDLTPLAGTAGLRITVRNAHRVTGLDRFPPGAVTLSPRPRP</sequence>
<evidence type="ECO:0000313" key="6">
    <source>
        <dbReference type="Proteomes" id="UP001500886"/>
    </source>
</evidence>
<dbReference type="Gene3D" id="1.10.260.40">
    <property type="entry name" value="lambda repressor-like DNA-binding domains"/>
    <property type="match status" value="1"/>
</dbReference>
<reference evidence="5 6" key="1">
    <citation type="journal article" date="2019" name="Int. J. Syst. Evol. Microbiol.">
        <title>The Global Catalogue of Microorganisms (GCM) 10K type strain sequencing project: providing services to taxonomists for standard genome sequencing and annotation.</title>
        <authorList>
            <consortium name="The Broad Institute Genomics Platform"/>
            <consortium name="The Broad Institute Genome Sequencing Center for Infectious Disease"/>
            <person name="Wu L."/>
            <person name="Ma J."/>
        </authorList>
    </citation>
    <scope>NUCLEOTIDE SEQUENCE [LARGE SCALE GENOMIC DNA]</scope>
    <source>
        <strain evidence="5 6">JCM 4542</strain>
    </source>
</reference>
<evidence type="ECO:0000256" key="2">
    <source>
        <dbReference type="ARBA" id="ARBA00022840"/>
    </source>
</evidence>
<dbReference type="InterPro" id="IPR027417">
    <property type="entry name" value="P-loop_NTPase"/>
</dbReference>
<dbReference type="SUPFAM" id="SSF47413">
    <property type="entry name" value="lambda repressor-like DNA-binding domains"/>
    <property type="match status" value="1"/>
</dbReference>
<dbReference type="CDD" id="cd00093">
    <property type="entry name" value="HTH_XRE"/>
    <property type="match status" value="1"/>
</dbReference>
<dbReference type="PROSITE" id="PS50943">
    <property type="entry name" value="HTH_CROC1"/>
    <property type="match status" value="1"/>
</dbReference>
<organism evidence="5 6">
    <name type="scientific">Streptomyces luteosporeus</name>
    <dbReference type="NCBI Taxonomy" id="173856"/>
    <lineage>
        <taxon>Bacteria</taxon>
        <taxon>Bacillati</taxon>
        <taxon>Actinomycetota</taxon>
        <taxon>Actinomycetes</taxon>
        <taxon>Kitasatosporales</taxon>
        <taxon>Streptomycetaceae</taxon>
        <taxon>Streptomyces</taxon>
    </lineage>
</organism>
<dbReference type="SUPFAM" id="SSF52058">
    <property type="entry name" value="L domain-like"/>
    <property type="match status" value="1"/>
</dbReference>
<dbReference type="SMART" id="SM00530">
    <property type="entry name" value="HTH_XRE"/>
    <property type="match status" value="1"/>
</dbReference>
<comment type="caution">
    <text evidence="5">The sequence shown here is derived from an EMBL/GenBank/DDBJ whole genome shotgun (WGS) entry which is preliminary data.</text>
</comment>
<dbReference type="InterPro" id="IPR010982">
    <property type="entry name" value="Lambda_DNA-bd_dom_sf"/>
</dbReference>
<proteinExistence type="predicted"/>
<dbReference type="InterPro" id="IPR032675">
    <property type="entry name" value="LRR_dom_sf"/>
</dbReference>
<evidence type="ECO:0000259" key="4">
    <source>
        <dbReference type="PROSITE" id="PS50943"/>
    </source>
</evidence>
<dbReference type="PROSITE" id="PS50837">
    <property type="entry name" value="NACHT"/>
    <property type="match status" value="1"/>
</dbReference>
<dbReference type="Gene3D" id="3.80.10.10">
    <property type="entry name" value="Ribonuclease Inhibitor"/>
    <property type="match status" value="1"/>
</dbReference>
<dbReference type="PANTHER" id="PTHR46844:SF1">
    <property type="entry name" value="SLR5058 PROTEIN"/>
    <property type="match status" value="1"/>
</dbReference>
<dbReference type="PANTHER" id="PTHR46844">
    <property type="entry name" value="SLR5058 PROTEIN"/>
    <property type="match status" value="1"/>
</dbReference>
<keyword evidence="6" id="KW-1185">Reference proteome</keyword>
<gene>
    <name evidence="5" type="ORF">GCM10010315_11700</name>
</gene>
<dbReference type="Proteomes" id="UP001500886">
    <property type="component" value="Unassembled WGS sequence"/>
</dbReference>
<dbReference type="SUPFAM" id="SSF52540">
    <property type="entry name" value="P-loop containing nucleoside triphosphate hydrolases"/>
    <property type="match status" value="1"/>
</dbReference>
<dbReference type="Gene3D" id="3.40.50.300">
    <property type="entry name" value="P-loop containing nucleotide triphosphate hydrolases"/>
    <property type="match status" value="1"/>
</dbReference>
<dbReference type="EMBL" id="BAAASL010000003">
    <property type="protein sequence ID" value="GAA2710906.1"/>
    <property type="molecule type" value="Genomic_DNA"/>
</dbReference>
<evidence type="ECO:0000259" key="3">
    <source>
        <dbReference type="PROSITE" id="PS50837"/>
    </source>
</evidence>
<accession>A0ABN3TLY1</accession>
<dbReference type="RefSeq" id="WP_344433640.1">
    <property type="nucleotide sequence ID" value="NZ_BAAASL010000003.1"/>
</dbReference>
<protein>
    <submittedName>
        <fullName evidence="5">NACHT domain-containing protein</fullName>
    </submittedName>
</protein>
<dbReference type="Pfam" id="PF05729">
    <property type="entry name" value="NACHT"/>
    <property type="match status" value="1"/>
</dbReference>
<feature type="domain" description="NACHT" evidence="3">
    <location>
        <begin position="163"/>
        <end position="492"/>
    </location>
</feature>
<keyword evidence="1" id="KW-0547">Nucleotide-binding</keyword>
<dbReference type="InterPro" id="IPR001387">
    <property type="entry name" value="Cro/C1-type_HTH"/>
</dbReference>
<keyword evidence="2" id="KW-0067">ATP-binding</keyword>
<name>A0ABN3TLY1_9ACTN</name>
<evidence type="ECO:0000256" key="1">
    <source>
        <dbReference type="ARBA" id="ARBA00022741"/>
    </source>
</evidence>
<evidence type="ECO:0000313" key="5">
    <source>
        <dbReference type="EMBL" id="GAA2710906.1"/>
    </source>
</evidence>
<dbReference type="InterPro" id="IPR007111">
    <property type="entry name" value="NACHT_NTPase"/>
</dbReference>